<proteinExistence type="predicted"/>
<gene>
    <name evidence="1" type="ORF">RRG08_055570</name>
</gene>
<dbReference type="AlphaFoldDB" id="A0AAE0YR74"/>
<sequence>MCPPPKLICCPILRDARTCKKSLMEDVCLDGRWQSRVARHYETKMHGIREARINVEAPPKAVTASAVAQCLRYSLYPKLFPTFNCQRCSVSGL</sequence>
<evidence type="ECO:0000313" key="2">
    <source>
        <dbReference type="Proteomes" id="UP001283361"/>
    </source>
</evidence>
<comment type="caution">
    <text evidence="1">The sequence shown here is derived from an EMBL/GenBank/DDBJ whole genome shotgun (WGS) entry which is preliminary data.</text>
</comment>
<dbReference type="Proteomes" id="UP001283361">
    <property type="component" value="Unassembled WGS sequence"/>
</dbReference>
<organism evidence="1 2">
    <name type="scientific">Elysia crispata</name>
    <name type="common">lettuce slug</name>
    <dbReference type="NCBI Taxonomy" id="231223"/>
    <lineage>
        <taxon>Eukaryota</taxon>
        <taxon>Metazoa</taxon>
        <taxon>Spiralia</taxon>
        <taxon>Lophotrochozoa</taxon>
        <taxon>Mollusca</taxon>
        <taxon>Gastropoda</taxon>
        <taxon>Heterobranchia</taxon>
        <taxon>Euthyneura</taxon>
        <taxon>Panpulmonata</taxon>
        <taxon>Sacoglossa</taxon>
        <taxon>Placobranchoidea</taxon>
        <taxon>Plakobranchidae</taxon>
        <taxon>Elysia</taxon>
    </lineage>
</organism>
<reference evidence="1" key="1">
    <citation type="journal article" date="2023" name="G3 (Bethesda)">
        <title>A reference genome for the long-term kleptoplast-retaining sea slug Elysia crispata morphotype clarki.</title>
        <authorList>
            <person name="Eastman K.E."/>
            <person name="Pendleton A.L."/>
            <person name="Shaikh M.A."/>
            <person name="Suttiyut T."/>
            <person name="Ogas R."/>
            <person name="Tomko P."/>
            <person name="Gavelis G."/>
            <person name="Widhalm J.R."/>
            <person name="Wisecaver J.H."/>
        </authorList>
    </citation>
    <scope>NUCLEOTIDE SEQUENCE</scope>
    <source>
        <strain evidence="1">ECLA1</strain>
    </source>
</reference>
<protein>
    <submittedName>
        <fullName evidence="1">Uncharacterized protein</fullName>
    </submittedName>
</protein>
<name>A0AAE0YR74_9GAST</name>
<accession>A0AAE0YR74</accession>
<evidence type="ECO:0000313" key="1">
    <source>
        <dbReference type="EMBL" id="KAK3754913.1"/>
    </source>
</evidence>
<dbReference type="EMBL" id="JAWDGP010005623">
    <property type="protein sequence ID" value="KAK3754913.1"/>
    <property type="molecule type" value="Genomic_DNA"/>
</dbReference>
<keyword evidence="2" id="KW-1185">Reference proteome</keyword>